<evidence type="ECO:0000256" key="2">
    <source>
        <dbReference type="SAM" id="SignalP"/>
    </source>
</evidence>
<dbReference type="AlphaFoldDB" id="A0A5C6G5U8"/>
<gene>
    <name evidence="3" type="ORF">ED733_003551</name>
</gene>
<name>A0A5C6G5U8_METRR</name>
<feature type="region of interest" description="Disordered" evidence="1">
    <location>
        <begin position="212"/>
        <end position="268"/>
    </location>
</feature>
<protein>
    <submittedName>
        <fullName evidence="3">Uncharacterized protein</fullName>
    </submittedName>
</protein>
<evidence type="ECO:0000313" key="4">
    <source>
        <dbReference type="Proteomes" id="UP000317257"/>
    </source>
</evidence>
<dbReference type="Proteomes" id="UP000317257">
    <property type="component" value="Unassembled WGS sequence"/>
</dbReference>
<feature type="chain" id="PRO_5022733037" evidence="2">
    <location>
        <begin position="21"/>
        <end position="311"/>
    </location>
</feature>
<reference evidence="4" key="1">
    <citation type="submission" date="2018-12" db="EMBL/GenBank/DDBJ databases">
        <title>The complete genome of Metarhizium rileyi, a key fungal pathogen of Lepidoptera.</title>
        <authorList>
            <person name="Binneck E."/>
            <person name="Lastra C.C.L."/>
            <person name="Sosa-Gomez D.R."/>
        </authorList>
    </citation>
    <scope>NUCLEOTIDE SEQUENCE [LARGE SCALE GENOMIC DNA]</scope>
    <source>
        <strain evidence="4">Cep018-CH2</strain>
    </source>
</reference>
<proteinExistence type="predicted"/>
<comment type="caution">
    <text evidence="3">The sequence shown here is derived from an EMBL/GenBank/DDBJ whole genome shotgun (WGS) entry which is preliminary data.</text>
</comment>
<accession>A0A5C6G5U8</accession>
<dbReference type="EMBL" id="SBHS01000025">
    <property type="protein sequence ID" value="TWU72689.1"/>
    <property type="molecule type" value="Genomic_DNA"/>
</dbReference>
<feature type="signal peptide" evidence="2">
    <location>
        <begin position="1"/>
        <end position="20"/>
    </location>
</feature>
<keyword evidence="2" id="KW-0732">Signal</keyword>
<organism evidence="3 4">
    <name type="scientific">Metarhizium rileyi (strain RCEF 4871)</name>
    <name type="common">Nomuraea rileyi</name>
    <dbReference type="NCBI Taxonomy" id="1649241"/>
    <lineage>
        <taxon>Eukaryota</taxon>
        <taxon>Fungi</taxon>
        <taxon>Dikarya</taxon>
        <taxon>Ascomycota</taxon>
        <taxon>Pezizomycotina</taxon>
        <taxon>Sordariomycetes</taxon>
        <taxon>Hypocreomycetidae</taxon>
        <taxon>Hypocreales</taxon>
        <taxon>Clavicipitaceae</taxon>
        <taxon>Metarhizium</taxon>
    </lineage>
</organism>
<evidence type="ECO:0000256" key="1">
    <source>
        <dbReference type="SAM" id="MobiDB-lite"/>
    </source>
</evidence>
<feature type="compositionally biased region" description="Polar residues" evidence="1">
    <location>
        <begin position="254"/>
        <end position="263"/>
    </location>
</feature>
<evidence type="ECO:0000313" key="3">
    <source>
        <dbReference type="EMBL" id="TWU72689.1"/>
    </source>
</evidence>
<sequence length="311" mass="34326">MSRVCTLHTTCILTTRFLLSLRLWRPWLTSDTAQQKASVSNCKPNFKVQQWQTRAKGAQLRVFAHLGSESVLTHQLQNLRGVIIVPSALERLGIATDSDELVSPAIQEHYDGVNSVLPTSMRRPCVVSAASECGSMQSAPVLPPRDEALHQENTEPPCQPWLASNTTLVQPSQSQNCRVVSSSKCSQIHSINVDHSHMGDTVLQSDDELHSVARPASAKTPRSKCSRPVSRRGGLTEGVQKHQAADDIPPMDSHLTSSPTSQGWDEECQRSISADYAVSQPEEPCEEMEKRSSSRCGFKKAYNLRCLSVKR</sequence>